<dbReference type="EMBL" id="NMQU01000104">
    <property type="protein sequence ID" value="OXM45478.1"/>
    <property type="molecule type" value="Genomic_DNA"/>
</dbReference>
<keyword evidence="3" id="KW-1185">Reference proteome</keyword>
<feature type="region of interest" description="Disordered" evidence="1">
    <location>
        <begin position="1"/>
        <end position="20"/>
    </location>
</feature>
<gene>
    <name evidence="2" type="ORF">CFP75_31465</name>
</gene>
<name>A0A229RFP7_AMYAL</name>
<dbReference type="OrthoDB" id="3215396at2"/>
<sequence>MKPDETSGARPARRGAQVPVPGEVLAASGDAKRRRLELHDLFSKVLSDGEAPHGDLVSGQGEALSLVQHDHELLVALREEEFSGFVWSELSHRLAGYGLGVIGAWIVSGEIYRRATEKGRPVKPPSPPLTRDERVAIASDAVTMGIELFLKKGLVGKDWDPLRGARLSTYFIGACVLCFANQCRRQLAQRALSDQDVFIPDFAWDAATPSAERVALARLGLGTILAPKPKAKSKTTAQYPSDVVNLVVSYSVLGYASSEISDLISSETTRYSASAVRKMLSSYRKQAKEQIEGGRA</sequence>
<accession>A0A229RFP7</accession>
<dbReference type="RefSeq" id="WP_063712311.1">
    <property type="nucleotide sequence ID" value="NZ_KB913032.1"/>
</dbReference>
<dbReference type="AlphaFoldDB" id="A0A229RFP7"/>
<evidence type="ECO:0000256" key="1">
    <source>
        <dbReference type="SAM" id="MobiDB-lite"/>
    </source>
</evidence>
<dbReference type="Proteomes" id="UP000215563">
    <property type="component" value="Unassembled WGS sequence"/>
</dbReference>
<proteinExistence type="predicted"/>
<organism evidence="2 3">
    <name type="scientific">Amycolatopsis alba DSM 44262</name>
    <dbReference type="NCBI Taxonomy" id="1125972"/>
    <lineage>
        <taxon>Bacteria</taxon>
        <taxon>Bacillati</taxon>
        <taxon>Actinomycetota</taxon>
        <taxon>Actinomycetes</taxon>
        <taxon>Pseudonocardiales</taxon>
        <taxon>Pseudonocardiaceae</taxon>
        <taxon>Amycolatopsis</taxon>
    </lineage>
</organism>
<reference evidence="2 3" key="1">
    <citation type="submission" date="2017-07" db="EMBL/GenBank/DDBJ databases">
        <title>Amycolatopsis alba DSM 44262 Genome sequencing and assembly.</title>
        <authorList>
            <person name="Kaur N."/>
            <person name="Mayilraj S."/>
        </authorList>
    </citation>
    <scope>NUCLEOTIDE SEQUENCE [LARGE SCALE GENOMIC DNA]</scope>
    <source>
        <strain evidence="2 3">DSM 44262</strain>
    </source>
</reference>
<evidence type="ECO:0000313" key="3">
    <source>
        <dbReference type="Proteomes" id="UP000215563"/>
    </source>
</evidence>
<evidence type="ECO:0000313" key="2">
    <source>
        <dbReference type="EMBL" id="OXM45478.1"/>
    </source>
</evidence>
<protein>
    <submittedName>
        <fullName evidence="2">Uncharacterized protein</fullName>
    </submittedName>
</protein>
<comment type="caution">
    <text evidence="2">The sequence shown here is derived from an EMBL/GenBank/DDBJ whole genome shotgun (WGS) entry which is preliminary data.</text>
</comment>